<dbReference type="InterPro" id="IPR036890">
    <property type="entry name" value="HATPase_C_sf"/>
</dbReference>
<feature type="transmembrane region" description="Helical" evidence="5">
    <location>
        <begin position="42"/>
        <end position="61"/>
    </location>
</feature>
<evidence type="ECO:0000256" key="4">
    <source>
        <dbReference type="SAM" id="MobiDB-lite"/>
    </source>
</evidence>
<keyword evidence="8" id="KW-0547">Nucleotide-binding</keyword>
<dbReference type="GO" id="GO:0005524">
    <property type="term" value="F:ATP binding"/>
    <property type="evidence" value="ECO:0007669"/>
    <property type="project" value="UniProtKB-KW"/>
</dbReference>
<reference evidence="8 9" key="1">
    <citation type="journal article" date="2019" name="Int. J. Syst. Evol. Microbiol.">
        <title>The Global Catalogue of Microorganisms (GCM) 10K type strain sequencing project: providing services to taxonomists for standard genome sequencing and annotation.</title>
        <authorList>
            <consortium name="The Broad Institute Genomics Platform"/>
            <consortium name="The Broad Institute Genome Sequencing Center for Infectious Disease"/>
            <person name="Wu L."/>
            <person name="Ma J."/>
        </authorList>
    </citation>
    <scope>NUCLEOTIDE SEQUENCE [LARGE SCALE GENOMIC DNA]</scope>
    <source>
        <strain evidence="8 9">JCM 15589</strain>
    </source>
</reference>
<proteinExistence type="predicted"/>
<feature type="transmembrane region" description="Helical" evidence="5">
    <location>
        <begin position="101"/>
        <end position="121"/>
    </location>
</feature>
<evidence type="ECO:0000256" key="2">
    <source>
        <dbReference type="ARBA" id="ARBA00022777"/>
    </source>
</evidence>
<keyword evidence="2" id="KW-0418">Kinase</keyword>
<dbReference type="PANTHER" id="PTHR24421:SF61">
    <property type="entry name" value="OXYGEN SENSOR HISTIDINE KINASE NREB"/>
    <property type="match status" value="1"/>
</dbReference>
<evidence type="ECO:0000256" key="1">
    <source>
        <dbReference type="ARBA" id="ARBA00022679"/>
    </source>
</evidence>
<dbReference type="SUPFAM" id="SSF55874">
    <property type="entry name" value="ATPase domain of HSP90 chaperone/DNA topoisomerase II/histidine kinase"/>
    <property type="match status" value="1"/>
</dbReference>
<sequence length="446" mass="47222">MTTDPSPHLPLRRPPRGRLLGGVAAGLAAHLGLPVLAVRIGFVVLALAGGAGAVAYVFWWVTVPAGDPRAVAAATEPTSLQRLAPRLRMQGPVAALPVRDVLIGAALIAGAFVLVAMRAGWDLGASWVLPVLVALGGMALAWSQLDAAQRGRWADRAGGDRRSTFVLRLAGGVVLVMLGVLMLVGQDAPVPVLLQAAAASLAVLAGVALMLAPWWLRLVRELGDERAARAREAERADIAAHLHDSVLQTLALIRSRADDPEAVARMARAQERELREWLYTDRTEPGTSLAAELRALVAEVEDGRAVEVETVVVGDCVPMEATTALLQASREALVNAVVHGLPPVTVYLEVTDDAVEVFVRDRGDGFEMDDIAPDRFGVRESILGRVHRRGGTADVTSRPGWGTEVRLRMPRDGHATPPEPEQAPEQAPVAGAGSEPAQPIDEGARP</sequence>
<gene>
    <name evidence="8" type="ORF">GCM10009809_08450</name>
</gene>
<protein>
    <submittedName>
        <fullName evidence="8">ATP-binding protein</fullName>
    </submittedName>
</protein>
<dbReference type="Gene3D" id="3.30.565.10">
    <property type="entry name" value="Histidine kinase-like ATPase, C-terminal domain"/>
    <property type="match status" value="1"/>
</dbReference>
<evidence type="ECO:0000313" key="8">
    <source>
        <dbReference type="EMBL" id="GAA1714587.1"/>
    </source>
</evidence>
<feature type="transmembrane region" description="Helical" evidence="5">
    <location>
        <begin position="127"/>
        <end position="145"/>
    </location>
</feature>
<dbReference type="InterPro" id="IPR003594">
    <property type="entry name" value="HATPase_dom"/>
</dbReference>
<dbReference type="Pfam" id="PF02518">
    <property type="entry name" value="HATPase_c"/>
    <property type="match status" value="1"/>
</dbReference>
<dbReference type="RefSeq" id="WP_344245989.1">
    <property type="nucleotide sequence ID" value="NZ_BAAAPM010000003.1"/>
</dbReference>
<accession>A0ABN2IYY7</accession>
<evidence type="ECO:0000259" key="7">
    <source>
        <dbReference type="Pfam" id="PF04024"/>
    </source>
</evidence>
<keyword evidence="1" id="KW-0808">Transferase</keyword>
<feature type="region of interest" description="Disordered" evidence="4">
    <location>
        <begin position="388"/>
        <end position="446"/>
    </location>
</feature>
<dbReference type="Proteomes" id="UP001501138">
    <property type="component" value="Unassembled WGS sequence"/>
</dbReference>
<dbReference type="PANTHER" id="PTHR24421">
    <property type="entry name" value="NITRATE/NITRITE SENSOR PROTEIN NARX-RELATED"/>
    <property type="match status" value="1"/>
</dbReference>
<evidence type="ECO:0000256" key="3">
    <source>
        <dbReference type="ARBA" id="ARBA00023012"/>
    </source>
</evidence>
<dbReference type="EMBL" id="BAAAPM010000003">
    <property type="protein sequence ID" value="GAA1714587.1"/>
    <property type="molecule type" value="Genomic_DNA"/>
</dbReference>
<feature type="transmembrane region" description="Helical" evidence="5">
    <location>
        <begin position="192"/>
        <end position="216"/>
    </location>
</feature>
<keyword evidence="5" id="KW-1133">Transmembrane helix</keyword>
<dbReference type="InterPro" id="IPR050482">
    <property type="entry name" value="Sensor_HK_TwoCompSys"/>
</dbReference>
<comment type="caution">
    <text evidence="8">The sequence shown here is derived from an EMBL/GenBank/DDBJ whole genome shotgun (WGS) entry which is preliminary data.</text>
</comment>
<keyword evidence="9" id="KW-1185">Reference proteome</keyword>
<evidence type="ECO:0000256" key="5">
    <source>
        <dbReference type="SAM" id="Phobius"/>
    </source>
</evidence>
<name>A0ABN2IYY7_9MICO</name>
<feature type="transmembrane region" description="Helical" evidence="5">
    <location>
        <begin position="165"/>
        <end position="186"/>
    </location>
</feature>
<dbReference type="Pfam" id="PF04024">
    <property type="entry name" value="PspC"/>
    <property type="match status" value="1"/>
</dbReference>
<keyword evidence="8" id="KW-0067">ATP-binding</keyword>
<evidence type="ECO:0000259" key="6">
    <source>
        <dbReference type="Pfam" id="PF02518"/>
    </source>
</evidence>
<organism evidence="8 9">
    <name type="scientific">Isoptericola hypogeus</name>
    <dbReference type="NCBI Taxonomy" id="300179"/>
    <lineage>
        <taxon>Bacteria</taxon>
        <taxon>Bacillati</taxon>
        <taxon>Actinomycetota</taxon>
        <taxon>Actinomycetes</taxon>
        <taxon>Micrococcales</taxon>
        <taxon>Promicromonosporaceae</taxon>
        <taxon>Isoptericola</taxon>
    </lineage>
</organism>
<keyword evidence="5" id="KW-0812">Transmembrane</keyword>
<evidence type="ECO:0000313" key="9">
    <source>
        <dbReference type="Proteomes" id="UP001501138"/>
    </source>
</evidence>
<dbReference type="InterPro" id="IPR007168">
    <property type="entry name" value="Phageshock_PspC_N"/>
</dbReference>
<keyword evidence="3" id="KW-0902">Two-component regulatory system</keyword>
<feature type="compositionally biased region" description="Basic and acidic residues" evidence="4">
    <location>
        <begin position="405"/>
        <end position="414"/>
    </location>
</feature>
<feature type="domain" description="Phage shock protein PspC N-terminal" evidence="7">
    <location>
        <begin position="10"/>
        <end position="65"/>
    </location>
</feature>
<keyword evidence="5" id="KW-0472">Membrane</keyword>
<feature type="domain" description="Histidine kinase/HSP90-like ATPase" evidence="6">
    <location>
        <begin position="323"/>
        <end position="411"/>
    </location>
</feature>